<comment type="caution">
    <text evidence="1">The sequence shown here is derived from an EMBL/GenBank/DDBJ whole genome shotgun (WGS) entry which is preliminary data.</text>
</comment>
<proteinExistence type="predicted"/>
<accession>A0A4Y2UVJ5</accession>
<organism evidence="1 2">
    <name type="scientific">Araneus ventricosus</name>
    <name type="common">Orbweaver spider</name>
    <name type="synonym">Epeira ventricosa</name>
    <dbReference type="NCBI Taxonomy" id="182803"/>
    <lineage>
        <taxon>Eukaryota</taxon>
        <taxon>Metazoa</taxon>
        <taxon>Ecdysozoa</taxon>
        <taxon>Arthropoda</taxon>
        <taxon>Chelicerata</taxon>
        <taxon>Arachnida</taxon>
        <taxon>Araneae</taxon>
        <taxon>Araneomorphae</taxon>
        <taxon>Entelegynae</taxon>
        <taxon>Araneoidea</taxon>
        <taxon>Araneidae</taxon>
        <taxon>Araneus</taxon>
    </lineage>
</organism>
<sequence length="109" mass="12154">MTGLLCPPLQTSIIEGTLLPIMDCPMEQKSNILTEGSAHGQKMVLATLNHTSINQPRHDHPSANRSEETIQPVFATCFKQSPNIYIPNIIAERYGKIYRKGIFVSFAKN</sequence>
<evidence type="ECO:0000313" key="1">
    <source>
        <dbReference type="EMBL" id="GBO16231.1"/>
    </source>
</evidence>
<name>A0A4Y2UVJ5_ARAVE</name>
<gene>
    <name evidence="1" type="ORF">AVEN_72906_1</name>
</gene>
<reference evidence="1 2" key="1">
    <citation type="journal article" date="2019" name="Sci. Rep.">
        <title>Orb-weaving spider Araneus ventricosus genome elucidates the spidroin gene catalogue.</title>
        <authorList>
            <person name="Kono N."/>
            <person name="Nakamura H."/>
            <person name="Ohtoshi R."/>
            <person name="Moran D.A.P."/>
            <person name="Shinohara A."/>
            <person name="Yoshida Y."/>
            <person name="Fujiwara M."/>
            <person name="Mori M."/>
            <person name="Tomita M."/>
            <person name="Arakawa K."/>
        </authorList>
    </citation>
    <scope>NUCLEOTIDE SEQUENCE [LARGE SCALE GENOMIC DNA]</scope>
</reference>
<dbReference type="Proteomes" id="UP000499080">
    <property type="component" value="Unassembled WGS sequence"/>
</dbReference>
<dbReference type="EMBL" id="BGPR01040149">
    <property type="protein sequence ID" value="GBO16231.1"/>
    <property type="molecule type" value="Genomic_DNA"/>
</dbReference>
<keyword evidence="2" id="KW-1185">Reference proteome</keyword>
<evidence type="ECO:0000313" key="2">
    <source>
        <dbReference type="Proteomes" id="UP000499080"/>
    </source>
</evidence>
<protein>
    <submittedName>
        <fullName evidence="1">Uncharacterized protein</fullName>
    </submittedName>
</protein>
<dbReference type="AlphaFoldDB" id="A0A4Y2UVJ5"/>